<dbReference type="SUPFAM" id="SSF102405">
    <property type="entry name" value="MCP/YpsA-like"/>
    <property type="match status" value="1"/>
</dbReference>
<dbReference type="AlphaFoldDB" id="C4Z5F1"/>
<dbReference type="eggNOG" id="COG0758">
    <property type="taxonomic scope" value="Bacteria"/>
</dbReference>
<dbReference type="Pfam" id="PF17782">
    <property type="entry name" value="WHD_DprA"/>
    <property type="match status" value="1"/>
</dbReference>
<dbReference type="PANTHER" id="PTHR43022:SF1">
    <property type="entry name" value="PROTEIN SMF"/>
    <property type="match status" value="1"/>
</dbReference>
<dbReference type="InterPro" id="IPR057666">
    <property type="entry name" value="DrpA_SLOG"/>
</dbReference>
<evidence type="ECO:0000256" key="1">
    <source>
        <dbReference type="ARBA" id="ARBA00006525"/>
    </source>
</evidence>
<dbReference type="KEGG" id="eel:EUBELI_00802"/>
<dbReference type="InterPro" id="IPR003488">
    <property type="entry name" value="DprA"/>
</dbReference>
<accession>C4Z5F1</accession>
<dbReference type="Proteomes" id="UP000001476">
    <property type="component" value="Chromosome"/>
</dbReference>
<proteinExistence type="inferred from homology"/>
<dbReference type="SUPFAM" id="SSF47781">
    <property type="entry name" value="RuvA domain 2-like"/>
    <property type="match status" value="1"/>
</dbReference>
<reference evidence="4 5" key="1">
    <citation type="journal article" date="2009" name="Proc. Natl. Acad. Sci. U.S.A.">
        <title>Characterizing a model human gut microbiota composed of members of its two dominant bacterial phyla.</title>
        <authorList>
            <person name="Mahowald M.A."/>
            <person name="Rey F.E."/>
            <person name="Seedorf H."/>
            <person name="Turnbaugh P.J."/>
            <person name="Fulton R.S."/>
            <person name="Wollam A."/>
            <person name="Shah N."/>
            <person name="Wang C."/>
            <person name="Magrini V."/>
            <person name="Wilson R.K."/>
            <person name="Cantarel B.L."/>
            <person name="Coutinho P.M."/>
            <person name="Henrissat B."/>
            <person name="Crock L.W."/>
            <person name="Russell A."/>
            <person name="Verberkmoes N.C."/>
            <person name="Hettich R.L."/>
            <person name="Gordon J.I."/>
        </authorList>
    </citation>
    <scope>NUCLEOTIDE SEQUENCE [LARGE SCALE GENOMIC DNA]</scope>
    <source>
        <strain evidence="5">ATCC 27750 / DSM 3376 / VPI C15-48 / C15-B4</strain>
    </source>
</reference>
<dbReference type="RefSeq" id="WP_012739046.1">
    <property type="nucleotide sequence ID" value="NC_012778.1"/>
</dbReference>
<keyword evidence="5" id="KW-1185">Reference proteome</keyword>
<dbReference type="Gene3D" id="3.40.50.450">
    <property type="match status" value="1"/>
</dbReference>
<dbReference type="GO" id="GO:0009294">
    <property type="term" value="P:DNA-mediated transformation"/>
    <property type="evidence" value="ECO:0007669"/>
    <property type="project" value="InterPro"/>
</dbReference>
<dbReference type="STRING" id="515620.EUBELI_00802"/>
<dbReference type="EMBL" id="CP001104">
    <property type="protein sequence ID" value="ACR71810.1"/>
    <property type="molecule type" value="Genomic_DNA"/>
</dbReference>
<organism evidence="4 5">
    <name type="scientific">Lachnospira eligens (strain ATCC 27750 / DSM 3376 / VPI C15-48 / C15-B4)</name>
    <name type="common">Eubacterium eligens</name>
    <dbReference type="NCBI Taxonomy" id="515620"/>
    <lineage>
        <taxon>Bacteria</taxon>
        <taxon>Bacillati</taxon>
        <taxon>Bacillota</taxon>
        <taxon>Clostridia</taxon>
        <taxon>Lachnospirales</taxon>
        <taxon>Lachnospiraceae</taxon>
        <taxon>Lachnospira</taxon>
    </lineage>
</organism>
<name>C4Z5F1_LACE2</name>
<dbReference type="InterPro" id="IPR041614">
    <property type="entry name" value="DprA_WH"/>
</dbReference>
<dbReference type="NCBIfam" id="TIGR00732">
    <property type="entry name" value="dprA"/>
    <property type="match status" value="1"/>
</dbReference>
<feature type="domain" description="DprA winged helix" evidence="3">
    <location>
        <begin position="320"/>
        <end position="368"/>
    </location>
</feature>
<gene>
    <name evidence="4" type="ordered locus">EUBELI_00802</name>
</gene>
<dbReference type="HOGENOM" id="CLU_029601_0_2_9"/>
<evidence type="ECO:0000313" key="4">
    <source>
        <dbReference type="EMBL" id="ACR71810.1"/>
    </source>
</evidence>
<dbReference type="PANTHER" id="PTHR43022">
    <property type="entry name" value="PROTEIN SMF"/>
    <property type="match status" value="1"/>
</dbReference>
<dbReference type="Pfam" id="PF02481">
    <property type="entry name" value="DNA_processg_A"/>
    <property type="match status" value="1"/>
</dbReference>
<feature type="domain" description="Smf/DprA SLOG" evidence="2">
    <location>
        <begin position="79"/>
        <end position="285"/>
    </location>
</feature>
<sequence>MKEDYYWYWVNNIAGISNMKLRTLFNAFDTPEQIYKASDKLLNSVSGIKEKDVSAIIESRNNEYIYRGYNDLERMKIKFTYPGKNDYPEQLMNIYDYPYILYYKGRLPQANVPAIAIVGARNCTEYGRTIADMLAKCFADMGIQVISGMALGIDAAAQRGAVNKGGYSLAVLGCGVDVCYPRSNIDLYTQLQNAGGIMSEYPPGTPPRAGQFPMRNRIISGIADALIVVEARQKSGSLITADQALEQNRDVYVVPGRIGDSLSEGCLKLIKEGAQMITSPMDVCATESINRYLNKNIKQCDFPNDLNDAGIFEGNLKKSGLASPKNMVYSQINLFPVSLETIVNNSRISLVEAEGILLELELDGLIEEVSKNYYIRKHI</sequence>
<evidence type="ECO:0000259" key="3">
    <source>
        <dbReference type="Pfam" id="PF17782"/>
    </source>
</evidence>
<evidence type="ECO:0000313" key="5">
    <source>
        <dbReference type="Proteomes" id="UP000001476"/>
    </source>
</evidence>
<dbReference type="GeneID" id="41355541"/>
<comment type="similarity">
    <text evidence="1">Belongs to the DprA/Smf family.</text>
</comment>
<evidence type="ECO:0000259" key="2">
    <source>
        <dbReference type="Pfam" id="PF02481"/>
    </source>
</evidence>
<dbReference type="InterPro" id="IPR010994">
    <property type="entry name" value="RuvA_2-like"/>
</dbReference>
<protein>
    <submittedName>
        <fullName evidence="4">DNA processing protein</fullName>
    </submittedName>
</protein>